<protein>
    <recommendedName>
        <fullName evidence="6">Mediator of RNA polymerase II transcription subunit 6</fullName>
    </recommendedName>
    <alternativeName>
        <fullName evidence="6">Mediator complex subunit 6</fullName>
    </alternativeName>
</protein>
<dbReference type="OMA" id="FSHISKM"/>
<name>A0A1Y1HUV0_KLENI</name>
<evidence type="ECO:0000313" key="8">
    <source>
        <dbReference type="EMBL" id="GAQ81923.1"/>
    </source>
</evidence>
<evidence type="ECO:0000313" key="9">
    <source>
        <dbReference type="Proteomes" id="UP000054558"/>
    </source>
</evidence>
<keyword evidence="3 6" id="KW-0805">Transcription regulation</keyword>
<evidence type="ECO:0000256" key="2">
    <source>
        <dbReference type="ARBA" id="ARBA00007526"/>
    </source>
</evidence>
<evidence type="ECO:0000256" key="1">
    <source>
        <dbReference type="ARBA" id="ARBA00004123"/>
    </source>
</evidence>
<dbReference type="GO" id="GO:0070847">
    <property type="term" value="C:core mediator complex"/>
    <property type="evidence" value="ECO:0000318"/>
    <property type="project" value="GO_Central"/>
</dbReference>
<evidence type="ECO:0000256" key="4">
    <source>
        <dbReference type="ARBA" id="ARBA00023163"/>
    </source>
</evidence>
<organism evidence="8 9">
    <name type="scientific">Klebsormidium nitens</name>
    <name type="common">Green alga</name>
    <name type="synonym">Ulothrix nitens</name>
    <dbReference type="NCBI Taxonomy" id="105231"/>
    <lineage>
        <taxon>Eukaryota</taxon>
        <taxon>Viridiplantae</taxon>
        <taxon>Streptophyta</taxon>
        <taxon>Klebsormidiophyceae</taxon>
        <taxon>Klebsormidiales</taxon>
        <taxon>Klebsormidiaceae</taxon>
        <taxon>Klebsormidium</taxon>
    </lineage>
</organism>
<keyword evidence="4 6" id="KW-0804">Transcription</keyword>
<dbReference type="STRING" id="105231.A0A1Y1HUV0"/>
<dbReference type="EMBL" id="DF237043">
    <property type="protein sequence ID" value="GAQ81923.1"/>
    <property type="molecule type" value="Genomic_DNA"/>
</dbReference>
<comment type="similarity">
    <text evidence="2 6">Belongs to the Mediator complex subunit 6 family.</text>
</comment>
<evidence type="ECO:0000256" key="5">
    <source>
        <dbReference type="ARBA" id="ARBA00023242"/>
    </source>
</evidence>
<keyword evidence="6" id="KW-0010">Activator</keyword>
<dbReference type="Pfam" id="PF04934">
    <property type="entry name" value="Med6"/>
    <property type="match status" value="1"/>
</dbReference>
<sequence length="216" mass="23634">MEQSPTDLTGVLFSDPLWLQSFPLNRATVLDYFALSPFYDASCNNEKLKAQGKDLSLLSTMPYGPEYVVISAQEPNLYVIRKQLRVSPDKMVPLAAYYVLDGSIYQAPHLQAVLGSRAERSLYYVQSGFGKAAMKLKEHLREDEETRDTAVSQARAVPEIEPVDRAEAFYMDQIITSVLKKLPPPAGPVAASNGAPETATPESPKPRVDAAAGVTA</sequence>
<dbReference type="OrthoDB" id="344220at2759"/>
<evidence type="ECO:0000256" key="6">
    <source>
        <dbReference type="RuleBase" id="RU364143"/>
    </source>
</evidence>
<comment type="function">
    <text evidence="6">Component of the Mediator complex, a coactivator involved in the regulated transcription of nearly all RNA polymerase II-dependent genes. Mediator functions as a bridge to convey information from gene-specific regulatory proteins to the basal RNA polymerase II transcription machinery. Mediator is recruited to promoters by direct interactions with regulatory proteins and serves as a scaffold for the assembly of a functional preinitiation complex with RNA polymerase II and the general transcription factors.</text>
</comment>
<dbReference type="GO" id="GO:0003713">
    <property type="term" value="F:transcription coactivator activity"/>
    <property type="evidence" value="ECO:0000318"/>
    <property type="project" value="GO_Central"/>
</dbReference>
<feature type="region of interest" description="Disordered" evidence="7">
    <location>
        <begin position="185"/>
        <end position="216"/>
    </location>
</feature>
<dbReference type="Proteomes" id="UP000054558">
    <property type="component" value="Unassembled WGS sequence"/>
</dbReference>
<dbReference type="AlphaFoldDB" id="A0A1Y1HUV0"/>
<proteinExistence type="inferred from homology"/>
<keyword evidence="5 6" id="KW-0539">Nucleus</keyword>
<reference evidence="8 9" key="1">
    <citation type="journal article" date="2014" name="Nat. Commun.">
        <title>Klebsormidium flaccidum genome reveals primary factors for plant terrestrial adaptation.</title>
        <authorList>
            <person name="Hori K."/>
            <person name="Maruyama F."/>
            <person name="Fujisawa T."/>
            <person name="Togashi T."/>
            <person name="Yamamoto N."/>
            <person name="Seo M."/>
            <person name="Sato S."/>
            <person name="Yamada T."/>
            <person name="Mori H."/>
            <person name="Tajima N."/>
            <person name="Moriyama T."/>
            <person name="Ikeuchi M."/>
            <person name="Watanabe M."/>
            <person name="Wada H."/>
            <person name="Kobayashi K."/>
            <person name="Saito M."/>
            <person name="Masuda T."/>
            <person name="Sasaki-Sekimoto Y."/>
            <person name="Mashiguchi K."/>
            <person name="Awai K."/>
            <person name="Shimojima M."/>
            <person name="Masuda S."/>
            <person name="Iwai M."/>
            <person name="Nobusawa T."/>
            <person name="Narise T."/>
            <person name="Kondo S."/>
            <person name="Saito H."/>
            <person name="Sato R."/>
            <person name="Murakawa M."/>
            <person name="Ihara Y."/>
            <person name="Oshima-Yamada Y."/>
            <person name="Ohtaka K."/>
            <person name="Satoh M."/>
            <person name="Sonobe K."/>
            <person name="Ishii M."/>
            <person name="Ohtani R."/>
            <person name="Kanamori-Sato M."/>
            <person name="Honoki R."/>
            <person name="Miyazaki D."/>
            <person name="Mochizuki H."/>
            <person name="Umetsu J."/>
            <person name="Higashi K."/>
            <person name="Shibata D."/>
            <person name="Kamiya Y."/>
            <person name="Sato N."/>
            <person name="Nakamura Y."/>
            <person name="Tabata S."/>
            <person name="Ida S."/>
            <person name="Kurokawa K."/>
            <person name="Ohta H."/>
        </authorList>
    </citation>
    <scope>NUCLEOTIDE SEQUENCE [LARGE SCALE GENOMIC DNA]</scope>
    <source>
        <strain evidence="8 9">NIES-2285</strain>
    </source>
</reference>
<keyword evidence="9" id="KW-1185">Reference proteome</keyword>
<dbReference type="PANTHER" id="PTHR13104">
    <property type="entry name" value="MED-6-RELATED"/>
    <property type="match status" value="1"/>
</dbReference>
<dbReference type="Gene3D" id="3.10.450.580">
    <property type="entry name" value="Mediator complex, subunit Med6"/>
    <property type="match status" value="1"/>
</dbReference>
<accession>A0A1Y1HUV0</accession>
<dbReference type="GO" id="GO:0016592">
    <property type="term" value="C:mediator complex"/>
    <property type="evidence" value="ECO:0000318"/>
    <property type="project" value="GO_Central"/>
</dbReference>
<dbReference type="GO" id="GO:0006357">
    <property type="term" value="P:regulation of transcription by RNA polymerase II"/>
    <property type="evidence" value="ECO:0000318"/>
    <property type="project" value="GO_Central"/>
</dbReference>
<evidence type="ECO:0000256" key="7">
    <source>
        <dbReference type="SAM" id="MobiDB-lite"/>
    </source>
</evidence>
<comment type="subcellular location">
    <subcellularLocation>
        <location evidence="1 6">Nucleus</location>
    </subcellularLocation>
</comment>
<comment type="subunit">
    <text evidence="6">Component of the Mediator complex.</text>
</comment>
<gene>
    <name evidence="6" type="primary">MED6</name>
    <name evidence="8" type="ORF">KFL_000940320</name>
</gene>
<dbReference type="InterPro" id="IPR007018">
    <property type="entry name" value="Mediator_Med6"/>
</dbReference>
<dbReference type="InterPro" id="IPR038566">
    <property type="entry name" value="Mediator_Med6_sf"/>
</dbReference>
<evidence type="ECO:0000256" key="3">
    <source>
        <dbReference type="ARBA" id="ARBA00023015"/>
    </source>
</evidence>